<geneLocation type="plasmid" evidence="5 6">
    <name>pDAETH-1</name>
</geneLocation>
<organism evidence="5 6">
    <name type="scientific">Deinococcus aetherius</name>
    <dbReference type="NCBI Taxonomy" id="200252"/>
    <lineage>
        <taxon>Bacteria</taxon>
        <taxon>Thermotogati</taxon>
        <taxon>Deinococcota</taxon>
        <taxon>Deinococci</taxon>
        <taxon>Deinococcales</taxon>
        <taxon>Deinococcaceae</taxon>
        <taxon>Deinococcus</taxon>
    </lineage>
</organism>
<evidence type="ECO:0000259" key="4">
    <source>
        <dbReference type="PROSITE" id="PS01124"/>
    </source>
</evidence>
<evidence type="ECO:0000313" key="6">
    <source>
        <dbReference type="Proteomes" id="UP001064971"/>
    </source>
</evidence>
<keyword evidence="5" id="KW-0614">Plasmid</keyword>
<gene>
    <name evidence="5" type="ORF">DAETH_38340</name>
</gene>
<name>A0ABN6RKK0_9DEIO</name>
<dbReference type="PROSITE" id="PS01124">
    <property type="entry name" value="HTH_ARAC_FAMILY_2"/>
    <property type="match status" value="1"/>
</dbReference>
<dbReference type="Pfam" id="PF20240">
    <property type="entry name" value="DUF6597"/>
    <property type="match status" value="1"/>
</dbReference>
<keyword evidence="3" id="KW-0804">Transcription</keyword>
<dbReference type="PANTHER" id="PTHR46796">
    <property type="entry name" value="HTH-TYPE TRANSCRIPTIONAL ACTIVATOR RHAS-RELATED"/>
    <property type="match status" value="1"/>
</dbReference>
<keyword evidence="1" id="KW-0805">Transcription regulation</keyword>
<protein>
    <submittedName>
        <fullName evidence="5">AraC family transcriptional regulator</fullName>
    </submittedName>
</protein>
<evidence type="ECO:0000256" key="1">
    <source>
        <dbReference type="ARBA" id="ARBA00023015"/>
    </source>
</evidence>
<dbReference type="Proteomes" id="UP001064971">
    <property type="component" value="Plasmid pDAETH-1"/>
</dbReference>
<dbReference type="RefSeq" id="WP_344870062.1">
    <property type="nucleotide sequence ID" value="NZ_AP026561.1"/>
</dbReference>
<dbReference type="InterPro" id="IPR018060">
    <property type="entry name" value="HTH_AraC"/>
</dbReference>
<dbReference type="InterPro" id="IPR050204">
    <property type="entry name" value="AraC_XylS_family_regulators"/>
</dbReference>
<dbReference type="SMART" id="SM00342">
    <property type="entry name" value="HTH_ARAC"/>
    <property type="match status" value="1"/>
</dbReference>
<evidence type="ECO:0000313" key="5">
    <source>
        <dbReference type="EMBL" id="BDP43865.1"/>
    </source>
</evidence>
<dbReference type="PANTHER" id="PTHR46796:SF15">
    <property type="entry name" value="BLL1074 PROTEIN"/>
    <property type="match status" value="1"/>
</dbReference>
<sequence length="273" mass="29413">MPTYHEFPPPAPLRLAVDALWCVNPTTPGPAVSPLRVLPDGCVDLIFRFGGTTGEGQLSLVGPTDRAFLLDGAMPAPAVGVRFRPGMAAGRLGVRPPDLYRREVAVDRALPQLGAWQERLRGSASPVEALRVLRWAAASMPTRSAPGVSARVGRAVELLGRGWRVASTAAVLGVSERTLRRDLVETVGLPPKVLARVLRFQGAVRLLDARADADLASLALDAGYFDHAHMNRDFREFAGLSPTAFGHERRAAADSSKRRAGEDGTLKSWIWDT</sequence>
<evidence type="ECO:0000256" key="3">
    <source>
        <dbReference type="ARBA" id="ARBA00023163"/>
    </source>
</evidence>
<keyword evidence="2" id="KW-0238">DNA-binding</keyword>
<evidence type="ECO:0000256" key="2">
    <source>
        <dbReference type="ARBA" id="ARBA00023125"/>
    </source>
</evidence>
<accession>A0ABN6RKK0</accession>
<dbReference type="Gene3D" id="1.10.10.60">
    <property type="entry name" value="Homeodomain-like"/>
    <property type="match status" value="1"/>
</dbReference>
<proteinExistence type="predicted"/>
<keyword evidence="6" id="KW-1185">Reference proteome</keyword>
<dbReference type="Pfam" id="PF12833">
    <property type="entry name" value="HTH_18"/>
    <property type="match status" value="1"/>
</dbReference>
<dbReference type="InterPro" id="IPR046532">
    <property type="entry name" value="DUF6597"/>
</dbReference>
<reference evidence="5" key="1">
    <citation type="submission" date="2022-07" db="EMBL/GenBank/DDBJ databases">
        <title>Complete Genome Sequence of the Radioresistant Bacterium Deinococcus aetherius ST0316, Isolated from the Air Dust collected in Lower Stratosphere above Japan.</title>
        <authorList>
            <person name="Satoh K."/>
            <person name="Hagiwara K."/>
            <person name="Katsumata K."/>
            <person name="Kubo A."/>
            <person name="Yokobori S."/>
            <person name="Yamagishi A."/>
            <person name="Oono Y."/>
            <person name="Narumi I."/>
        </authorList>
    </citation>
    <scope>NUCLEOTIDE SEQUENCE</scope>
    <source>
        <strain evidence="5">ST0316</strain>
        <plasmid evidence="5">pDAETH-1</plasmid>
    </source>
</reference>
<feature type="domain" description="HTH araC/xylS-type" evidence="4">
    <location>
        <begin position="159"/>
        <end position="248"/>
    </location>
</feature>
<dbReference type="EMBL" id="AP026561">
    <property type="protein sequence ID" value="BDP43865.1"/>
    <property type="molecule type" value="Genomic_DNA"/>
</dbReference>